<dbReference type="Proteomes" id="UP000325315">
    <property type="component" value="Unassembled WGS sequence"/>
</dbReference>
<gene>
    <name evidence="2" type="ORF">EPI10_028015</name>
</gene>
<keyword evidence="3" id="KW-1185">Reference proteome</keyword>
<name>A0A5B6UXU1_9ROSI</name>
<comment type="caution">
    <text evidence="2">The sequence shown here is derived from an EMBL/GenBank/DDBJ whole genome shotgun (WGS) entry which is preliminary data.</text>
</comment>
<dbReference type="EMBL" id="SMMG02000009">
    <property type="protein sequence ID" value="KAA3461444.1"/>
    <property type="molecule type" value="Genomic_DNA"/>
</dbReference>
<evidence type="ECO:0008006" key="4">
    <source>
        <dbReference type="Google" id="ProtNLM"/>
    </source>
</evidence>
<protein>
    <recommendedName>
        <fullName evidence="4">Secreted protein</fullName>
    </recommendedName>
</protein>
<evidence type="ECO:0000256" key="1">
    <source>
        <dbReference type="SAM" id="SignalP"/>
    </source>
</evidence>
<reference evidence="2" key="1">
    <citation type="submission" date="2019-08" db="EMBL/GenBank/DDBJ databases">
        <authorList>
            <person name="Liu F."/>
        </authorList>
    </citation>
    <scope>NUCLEOTIDE SEQUENCE [LARGE SCALE GENOMIC DNA]</scope>
    <source>
        <strain evidence="2">PA1801</strain>
        <tissue evidence="2">Leaf</tissue>
    </source>
</reference>
<accession>A0A5B6UXU1</accession>
<proteinExistence type="predicted"/>
<dbReference type="AlphaFoldDB" id="A0A5B6UXU1"/>
<organism evidence="2 3">
    <name type="scientific">Gossypium australe</name>
    <dbReference type="NCBI Taxonomy" id="47621"/>
    <lineage>
        <taxon>Eukaryota</taxon>
        <taxon>Viridiplantae</taxon>
        <taxon>Streptophyta</taxon>
        <taxon>Embryophyta</taxon>
        <taxon>Tracheophyta</taxon>
        <taxon>Spermatophyta</taxon>
        <taxon>Magnoliopsida</taxon>
        <taxon>eudicotyledons</taxon>
        <taxon>Gunneridae</taxon>
        <taxon>Pentapetalae</taxon>
        <taxon>rosids</taxon>
        <taxon>malvids</taxon>
        <taxon>Malvales</taxon>
        <taxon>Malvaceae</taxon>
        <taxon>Malvoideae</taxon>
        <taxon>Gossypium</taxon>
    </lineage>
</organism>
<feature type="chain" id="PRO_5022713876" description="Secreted protein" evidence="1">
    <location>
        <begin position="22"/>
        <end position="87"/>
    </location>
</feature>
<evidence type="ECO:0000313" key="2">
    <source>
        <dbReference type="EMBL" id="KAA3461444.1"/>
    </source>
</evidence>
<sequence>MGLSSCGIVIGIVVVLEFLEAREWFRIETTPSHSCIISDMCRISIAWCVGLGGCFKPYMVCRDDRRWCVEVGGRTLLSDLHICIPQS</sequence>
<evidence type="ECO:0000313" key="3">
    <source>
        <dbReference type="Proteomes" id="UP000325315"/>
    </source>
</evidence>
<feature type="signal peptide" evidence="1">
    <location>
        <begin position="1"/>
        <end position="21"/>
    </location>
</feature>
<keyword evidence="1" id="KW-0732">Signal</keyword>